<keyword evidence="4" id="KW-0677">Repeat</keyword>
<dbReference type="PANTHER" id="PTHR27005">
    <property type="entry name" value="WALL-ASSOCIATED RECEPTOR KINASE-LIKE 21"/>
    <property type="match status" value="1"/>
</dbReference>
<evidence type="ECO:0000256" key="7">
    <source>
        <dbReference type="ARBA" id="ARBA00023157"/>
    </source>
</evidence>
<accession>J3LX19</accession>
<dbReference type="InterPro" id="IPR045274">
    <property type="entry name" value="WAK-like"/>
</dbReference>
<dbReference type="InterPro" id="IPR018097">
    <property type="entry name" value="EGF_Ca-bd_CS"/>
</dbReference>
<dbReference type="FunFam" id="2.10.25.10:FF:000355">
    <property type="entry name" value="Wall-associated receptor kinase 3"/>
    <property type="match status" value="1"/>
</dbReference>
<protein>
    <recommendedName>
        <fullName evidence="8">Protein kinase domain-containing protein</fullName>
    </recommendedName>
</protein>
<dbReference type="HOGENOM" id="CLU_000288_43_5_1"/>
<dbReference type="CDD" id="cd00054">
    <property type="entry name" value="EGF_CA"/>
    <property type="match status" value="1"/>
</dbReference>
<dbReference type="GO" id="GO:0005509">
    <property type="term" value="F:calcium ion binding"/>
    <property type="evidence" value="ECO:0007669"/>
    <property type="project" value="InterPro"/>
</dbReference>
<evidence type="ECO:0000256" key="6">
    <source>
        <dbReference type="ARBA" id="ARBA00022840"/>
    </source>
</evidence>
<evidence type="ECO:0000256" key="4">
    <source>
        <dbReference type="ARBA" id="ARBA00022737"/>
    </source>
</evidence>
<dbReference type="SUPFAM" id="SSF56112">
    <property type="entry name" value="Protein kinase-like (PK-like)"/>
    <property type="match status" value="1"/>
</dbReference>
<reference evidence="9" key="1">
    <citation type="journal article" date="2013" name="Nat. Commun.">
        <title>Whole-genome sequencing of Oryza brachyantha reveals mechanisms underlying Oryza genome evolution.</title>
        <authorList>
            <person name="Chen J."/>
            <person name="Huang Q."/>
            <person name="Gao D."/>
            <person name="Wang J."/>
            <person name="Lang Y."/>
            <person name="Liu T."/>
            <person name="Li B."/>
            <person name="Bai Z."/>
            <person name="Luis Goicoechea J."/>
            <person name="Liang C."/>
            <person name="Chen C."/>
            <person name="Zhang W."/>
            <person name="Sun S."/>
            <person name="Liao Y."/>
            <person name="Zhang X."/>
            <person name="Yang L."/>
            <person name="Song C."/>
            <person name="Wang M."/>
            <person name="Shi J."/>
            <person name="Liu G."/>
            <person name="Liu J."/>
            <person name="Zhou H."/>
            <person name="Zhou W."/>
            <person name="Yu Q."/>
            <person name="An N."/>
            <person name="Chen Y."/>
            <person name="Cai Q."/>
            <person name="Wang B."/>
            <person name="Liu B."/>
            <person name="Min J."/>
            <person name="Huang Y."/>
            <person name="Wu H."/>
            <person name="Li Z."/>
            <person name="Zhang Y."/>
            <person name="Yin Y."/>
            <person name="Song W."/>
            <person name="Jiang J."/>
            <person name="Jackson S.A."/>
            <person name="Wing R.A."/>
            <person name="Wang J."/>
            <person name="Chen M."/>
        </authorList>
    </citation>
    <scope>NUCLEOTIDE SEQUENCE [LARGE SCALE GENOMIC DNA]</scope>
    <source>
        <strain evidence="9">cv. IRGC 101232</strain>
    </source>
</reference>
<dbReference type="Gene3D" id="2.10.25.10">
    <property type="entry name" value="Laminin"/>
    <property type="match status" value="2"/>
</dbReference>
<dbReference type="InterPro" id="IPR001881">
    <property type="entry name" value="EGF-like_Ca-bd_dom"/>
</dbReference>
<dbReference type="InterPro" id="IPR000719">
    <property type="entry name" value="Prot_kinase_dom"/>
</dbReference>
<dbReference type="PROSITE" id="PS01187">
    <property type="entry name" value="EGF_CA"/>
    <property type="match status" value="1"/>
</dbReference>
<dbReference type="FunFam" id="1.10.510.10:FF:000473">
    <property type="entry name" value="Putative wall-associated kinase"/>
    <property type="match status" value="1"/>
</dbReference>
<dbReference type="EnsemblPlants" id="OB04G16940.1">
    <property type="protein sequence ID" value="OB04G16940.1"/>
    <property type="gene ID" value="OB04G16940"/>
</dbReference>
<dbReference type="GO" id="GO:0005886">
    <property type="term" value="C:plasma membrane"/>
    <property type="evidence" value="ECO:0007669"/>
    <property type="project" value="TreeGrafter"/>
</dbReference>
<dbReference type="FunFam" id="3.30.200.20:FF:000625">
    <property type="entry name" value="Os04g0372100 protein"/>
    <property type="match status" value="1"/>
</dbReference>
<dbReference type="PROSITE" id="PS50011">
    <property type="entry name" value="PROTEIN_KINASE_DOM"/>
    <property type="match status" value="1"/>
</dbReference>
<dbReference type="AlphaFoldDB" id="J3LX19"/>
<evidence type="ECO:0000256" key="1">
    <source>
        <dbReference type="ARBA" id="ARBA00022527"/>
    </source>
</evidence>
<evidence type="ECO:0000313" key="10">
    <source>
        <dbReference type="Proteomes" id="UP000006038"/>
    </source>
</evidence>
<keyword evidence="10" id="KW-1185">Reference proteome</keyword>
<organism evidence="9">
    <name type="scientific">Oryza brachyantha</name>
    <name type="common">malo sina</name>
    <dbReference type="NCBI Taxonomy" id="4533"/>
    <lineage>
        <taxon>Eukaryota</taxon>
        <taxon>Viridiplantae</taxon>
        <taxon>Streptophyta</taxon>
        <taxon>Embryophyta</taxon>
        <taxon>Tracheophyta</taxon>
        <taxon>Spermatophyta</taxon>
        <taxon>Magnoliopsida</taxon>
        <taxon>Liliopsida</taxon>
        <taxon>Poales</taxon>
        <taxon>Poaceae</taxon>
        <taxon>BOP clade</taxon>
        <taxon>Oryzoideae</taxon>
        <taxon>Oryzeae</taxon>
        <taxon>Oryzinae</taxon>
        <taxon>Oryza</taxon>
    </lineage>
</organism>
<dbReference type="PROSITE" id="PS00108">
    <property type="entry name" value="PROTEIN_KINASE_ST"/>
    <property type="match status" value="1"/>
</dbReference>
<keyword evidence="1" id="KW-0418">Kinase</keyword>
<dbReference type="GO" id="GO:0005524">
    <property type="term" value="F:ATP binding"/>
    <property type="evidence" value="ECO:0007669"/>
    <property type="project" value="UniProtKB-KW"/>
</dbReference>
<dbReference type="InterPro" id="IPR000742">
    <property type="entry name" value="EGF"/>
</dbReference>
<dbReference type="Gramene" id="OB04G16940.1">
    <property type="protein sequence ID" value="OB04G16940.1"/>
    <property type="gene ID" value="OB04G16940"/>
</dbReference>
<dbReference type="InterPro" id="IPR009030">
    <property type="entry name" value="Growth_fac_rcpt_cys_sf"/>
</dbReference>
<dbReference type="SMART" id="SM00220">
    <property type="entry name" value="S_TKc"/>
    <property type="match status" value="1"/>
</dbReference>
<dbReference type="PROSITE" id="PS00010">
    <property type="entry name" value="ASX_HYDROXYL"/>
    <property type="match status" value="1"/>
</dbReference>
<keyword evidence="5" id="KW-0547">Nucleotide-binding</keyword>
<dbReference type="PANTHER" id="PTHR27005:SF37">
    <property type="entry name" value="OS04G0367600 PROTEIN"/>
    <property type="match status" value="1"/>
</dbReference>
<keyword evidence="2" id="KW-0245">EGF-like domain</keyword>
<dbReference type="Gene3D" id="3.30.200.20">
    <property type="entry name" value="Phosphorylase Kinase, domain 1"/>
    <property type="match status" value="1"/>
</dbReference>
<dbReference type="GO" id="GO:0007166">
    <property type="term" value="P:cell surface receptor signaling pathway"/>
    <property type="evidence" value="ECO:0007669"/>
    <property type="project" value="InterPro"/>
</dbReference>
<dbReference type="InterPro" id="IPR011009">
    <property type="entry name" value="Kinase-like_dom_sf"/>
</dbReference>
<name>J3LX19_ORYBR</name>
<dbReference type="SMART" id="SM00179">
    <property type="entry name" value="EGF_CA"/>
    <property type="match status" value="1"/>
</dbReference>
<evidence type="ECO:0000259" key="8">
    <source>
        <dbReference type="PROSITE" id="PS50011"/>
    </source>
</evidence>
<dbReference type="STRING" id="4533.J3LX19"/>
<dbReference type="SMART" id="SM00181">
    <property type="entry name" value="EGF"/>
    <property type="match status" value="2"/>
</dbReference>
<keyword evidence="3" id="KW-0808">Transferase</keyword>
<feature type="domain" description="Protein kinase" evidence="8">
    <location>
        <begin position="326"/>
        <end position="592"/>
    </location>
</feature>
<evidence type="ECO:0000256" key="5">
    <source>
        <dbReference type="ARBA" id="ARBA00022741"/>
    </source>
</evidence>
<evidence type="ECO:0000256" key="3">
    <source>
        <dbReference type="ARBA" id="ARBA00022679"/>
    </source>
</evidence>
<evidence type="ECO:0000256" key="2">
    <source>
        <dbReference type="ARBA" id="ARBA00022536"/>
    </source>
</evidence>
<dbReference type="FunFam" id="2.10.25.10:FF:000628">
    <property type="entry name" value="Wall-associated receptor kinase 2"/>
    <property type="match status" value="1"/>
</dbReference>
<dbReference type="InterPro" id="IPR008271">
    <property type="entry name" value="Ser/Thr_kinase_AS"/>
</dbReference>
<keyword evidence="6" id="KW-0067">ATP-binding</keyword>
<dbReference type="eggNOG" id="ENOG502QQPF">
    <property type="taxonomic scope" value="Eukaryota"/>
</dbReference>
<dbReference type="GO" id="GO:0004674">
    <property type="term" value="F:protein serine/threonine kinase activity"/>
    <property type="evidence" value="ECO:0007669"/>
    <property type="project" value="UniProtKB-KW"/>
</dbReference>
<keyword evidence="7" id="KW-1015">Disulfide bond</keyword>
<dbReference type="SUPFAM" id="SSF57184">
    <property type="entry name" value="Growth factor receptor domain"/>
    <property type="match status" value="1"/>
</dbReference>
<dbReference type="Pfam" id="PF00069">
    <property type="entry name" value="Pkinase"/>
    <property type="match status" value="1"/>
</dbReference>
<dbReference type="InterPro" id="IPR000152">
    <property type="entry name" value="EGF-type_Asp/Asn_hydroxyl_site"/>
</dbReference>
<sequence length="648" mass="71045">MTNESWERVVLPEAYRLSETENMLTIVGCRTVAYIGVGDAAVVRYISGCTALCGPDGNLTTTSQLAGGACSGAGCCQAAITKGHSSYAVLFDPTYNTTRIHNVSRCGYAVLMESARFTFRRSYAISPEFFDSTGGKAPMVIEWAVRNASSCAEAKKDPGSSACVSSNSVCVNSSSGSGYICNCTKGYRGNPYLLNGCQDIDECGDRDKYPCYGNCKNIPGSFLCSCPAGTRGNASIEGACQKNWLTPGVRAAIGVATCVLVGLFGFLGWELARYKRSIKRQALQRQTDEFFQQHGGQLLLEMMKVEGNAGFTLYERGQIEAATNNFDKAHIVGEGGQGTVYRAEIDGAIVAVKRCKEIDESRKMDFVQELVILCRVSHPNIVRLLGCCLQFEAPMLVYEFVQNRTLHELLGFQRRSRRCHVTLGTRLRIAAESAAALAHLHSLPHPILHGDVKPANILLTEELVAKVSDFGCSTIDERTQDVPKGTPGYLDPDYLLEYQLTAKNDVYSFGVILLELLTGERPLSRERKTLTSMFNEAMENDALLEILDPEIVDEDRMGVIRRAAVLASRCLVFPGTMRPTMRDVAEELQQLARPDEVQRTPQPPLVLAGLRIMDTGRTCAVPSWHTESKTSGVYSIQKEITFSTELAR</sequence>
<dbReference type="Proteomes" id="UP000006038">
    <property type="component" value="Chromosome 4"/>
</dbReference>
<evidence type="ECO:0000313" key="9">
    <source>
        <dbReference type="EnsemblPlants" id="OB04G16940.1"/>
    </source>
</evidence>
<proteinExistence type="predicted"/>
<reference evidence="9" key="2">
    <citation type="submission" date="2013-04" db="UniProtKB">
        <authorList>
            <consortium name="EnsemblPlants"/>
        </authorList>
    </citation>
    <scope>IDENTIFICATION</scope>
</reference>
<keyword evidence="1" id="KW-0723">Serine/threonine-protein kinase</keyword>
<dbReference type="Gene3D" id="1.10.510.10">
    <property type="entry name" value="Transferase(Phosphotransferase) domain 1"/>
    <property type="match status" value="1"/>
</dbReference>